<dbReference type="PANTHER" id="PTHR46268:SF6">
    <property type="entry name" value="UNIVERSAL STRESS PROTEIN UP12"/>
    <property type="match status" value="1"/>
</dbReference>
<dbReference type="SUPFAM" id="SSF52402">
    <property type="entry name" value="Adenine nucleotide alpha hydrolases-like"/>
    <property type="match status" value="2"/>
</dbReference>
<dbReference type="OrthoDB" id="3404132at2"/>
<feature type="domain" description="UspA" evidence="2">
    <location>
        <begin position="160"/>
        <end position="296"/>
    </location>
</feature>
<reference evidence="3 4" key="1">
    <citation type="journal article" date="2012" name="Stand. Genomic Sci.">
        <title>Genome sequence of the ocean sediment bacterium Saccharomonospora marina type strain (XMU15(T)).</title>
        <authorList>
            <person name="Klenk H.P."/>
            <person name="Lu M."/>
            <person name="Lucas S."/>
            <person name="Lapidus A."/>
            <person name="Copeland A."/>
            <person name="Pitluck S."/>
            <person name="Goodwin L.A."/>
            <person name="Han C."/>
            <person name="Tapia R."/>
            <person name="Brambilla E.M."/>
            <person name="Potter G."/>
            <person name="Land M."/>
            <person name="Ivanova N."/>
            <person name="Rohde M."/>
            <person name="Goker M."/>
            <person name="Detter J.C."/>
            <person name="Li W.J."/>
            <person name="Kyrpides N.C."/>
            <person name="Woyke T."/>
        </authorList>
    </citation>
    <scope>NUCLEOTIDE SEQUENCE [LARGE SCALE GENOMIC DNA]</scope>
    <source>
        <strain evidence="3 4">XMU15</strain>
    </source>
</reference>
<evidence type="ECO:0000256" key="1">
    <source>
        <dbReference type="ARBA" id="ARBA00008791"/>
    </source>
</evidence>
<protein>
    <submittedName>
        <fullName evidence="3">Universal stress protein UspA-like protein</fullName>
    </submittedName>
</protein>
<dbReference type="PANTHER" id="PTHR46268">
    <property type="entry name" value="STRESS RESPONSE PROTEIN NHAX"/>
    <property type="match status" value="1"/>
</dbReference>
<dbReference type="PRINTS" id="PR01438">
    <property type="entry name" value="UNVRSLSTRESS"/>
</dbReference>
<dbReference type="EMBL" id="CM001439">
    <property type="protein sequence ID" value="EHR49444.1"/>
    <property type="molecule type" value="Genomic_DNA"/>
</dbReference>
<proteinExistence type="inferred from homology"/>
<dbReference type="RefSeq" id="WP_009152830.1">
    <property type="nucleotide sequence ID" value="NZ_CM001439.1"/>
</dbReference>
<dbReference type="eggNOG" id="COG0589">
    <property type="taxonomic scope" value="Bacteria"/>
</dbReference>
<comment type="similarity">
    <text evidence="1">Belongs to the universal stress protein A family.</text>
</comment>
<sequence length="310" mass="32516">MTEPELPRQAVLACFDGSEGSTSAVRWAANEARARGKPLIVVQSFEWAMPLVGPGATSTSAYGEDTVREFAADQLAEVEQEARGLAPRTAVHTTMPDGRPEDTVPKLAEELDPVLVVLGASGRGAVARVLLGSTAAELARTLRHPLVVVRGEPAPEGAPVVVGVDGAGTSERALEFAVDFAERHGVGVRAVHAWSDWPLDVFATAPPGQVGMDHVDNTTQELARKRVEALRGRHAGTPVDWEPVTEPAAGALLDRAEGASLVVVGSHGRGALGRALLGSVSHAVLYHAPCPVAVLRDTHDAHDAHEEDTS</sequence>
<dbReference type="STRING" id="882083.SacmaDRAFT_1161"/>
<evidence type="ECO:0000259" key="2">
    <source>
        <dbReference type="Pfam" id="PF00582"/>
    </source>
</evidence>
<dbReference type="Pfam" id="PF00582">
    <property type="entry name" value="Usp"/>
    <property type="match status" value="2"/>
</dbReference>
<name>H5WXB5_9PSEU</name>
<evidence type="ECO:0000313" key="4">
    <source>
        <dbReference type="Proteomes" id="UP000004926"/>
    </source>
</evidence>
<dbReference type="AlphaFoldDB" id="H5WXB5"/>
<dbReference type="HOGENOM" id="CLU_049301_2_3_11"/>
<dbReference type="Gene3D" id="3.40.50.620">
    <property type="entry name" value="HUPs"/>
    <property type="match status" value="2"/>
</dbReference>
<dbReference type="InterPro" id="IPR006016">
    <property type="entry name" value="UspA"/>
</dbReference>
<dbReference type="Proteomes" id="UP000004926">
    <property type="component" value="Chromosome"/>
</dbReference>
<keyword evidence="4" id="KW-1185">Reference proteome</keyword>
<dbReference type="InterPro" id="IPR006015">
    <property type="entry name" value="Universal_stress_UspA"/>
</dbReference>
<dbReference type="CDD" id="cd00293">
    <property type="entry name" value="USP-like"/>
    <property type="match status" value="1"/>
</dbReference>
<feature type="domain" description="UspA" evidence="2">
    <location>
        <begin position="9"/>
        <end position="150"/>
    </location>
</feature>
<organism evidence="3 4">
    <name type="scientific">Saccharomonospora marina XMU15</name>
    <dbReference type="NCBI Taxonomy" id="882083"/>
    <lineage>
        <taxon>Bacteria</taxon>
        <taxon>Bacillati</taxon>
        <taxon>Actinomycetota</taxon>
        <taxon>Actinomycetes</taxon>
        <taxon>Pseudonocardiales</taxon>
        <taxon>Pseudonocardiaceae</taxon>
        <taxon>Saccharomonospora</taxon>
    </lineage>
</organism>
<evidence type="ECO:0000313" key="3">
    <source>
        <dbReference type="EMBL" id="EHR49444.1"/>
    </source>
</evidence>
<gene>
    <name evidence="3" type="ORF">SacmaDRAFT_1161</name>
</gene>
<accession>H5WXB5</accession>
<dbReference type="InterPro" id="IPR014729">
    <property type="entry name" value="Rossmann-like_a/b/a_fold"/>
</dbReference>